<dbReference type="InterPro" id="IPR008965">
    <property type="entry name" value="CBM2/CBM3_carb-bd_dom_sf"/>
</dbReference>
<dbReference type="InterPro" id="IPR012291">
    <property type="entry name" value="CBM2_carb-bd_dom_sf"/>
</dbReference>
<evidence type="ECO:0000259" key="1">
    <source>
        <dbReference type="PROSITE" id="PS51173"/>
    </source>
</evidence>
<dbReference type="Pfam" id="PF00553">
    <property type="entry name" value="CBM_2"/>
    <property type="match status" value="1"/>
</dbReference>
<feature type="non-terminal residue" evidence="2">
    <location>
        <position position="1"/>
    </location>
</feature>
<dbReference type="GO" id="GO:0030247">
    <property type="term" value="F:polysaccharide binding"/>
    <property type="evidence" value="ECO:0007669"/>
    <property type="project" value="UniProtKB-UniRule"/>
</dbReference>
<dbReference type="PROSITE" id="PS51173">
    <property type="entry name" value="CBM2"/>
    <property type="match status" value="1"/>
</dbReference>
<keyword evidence="3" id="KW-1185">Reference proteome</keyword>
<accession>A0A2W2B6G5</accession>
<sequence length="106" mass="10965">GNCQVTYAVSGQWSGGFQGDVTIRNTGTSAINGWTLRWSFANGQQLNQAWNTSYTQSGTQVTATNVAYNGAISPGASVSFGFIASWTGSNTTPTAFTLNGSPCALG</sequence>
<organism evidence="2 3">
    <name type="scientific">Micromonospora endophytica</name>
    <dbReference type="NCBI Taxonomy" id="515350"/>
    <lineage>
        <taxon>Bacteria</taxon>
        <taxon>Bacillati</taxon>
        <taxon>Actinomycetota</taxon>
        <taxon>Actinomycetes</taxon>
        <taxon>Micromonosporales</taxon>
        <taxon>Micromonosporaceae</taxon>
        <taxon>Micromonospora</taxon>
    </lineage>
</organism>
<evidence type="ECO:0000313" key="3">
    <source>
        <dbReference type="Proteomes" id="UP000248627"/>
    </source>
</evidence>
<reference evidence="2 3" key="1">
    <citation type="submission" date="2018-01" db="EMBL/GenBank/DDBJ databases">
        <title>Draft genome sequence of Jishengella endophytica.</title>
        <authorList>
            <person name="Sahin N."/>
            <person name="Ay H."/>
            <person name="Saygin H."/>
        </authorList>
    </citation>
    <scope>NUCLEOTIDE SEQUENCE [LARGE SCALE GENOMIC DNA]</scope>
    <source>
        <strain evidence="2 3">DSM 45430</strain>
    </source>
</reference>
<dbReference type="SMART" id="SM00637">
    <property type="entry name" value="CBD_II"/>
    <property type="match status" value="1"/>
</dbReference>
<dbReference type="Gene3D" id="2.60.40.290">
    <property type="match status" value="1"/>
</dbReference>
<gene>
    <name evidence="2" type="ORF">C1I93_30420</name>
</gene>
<feature type="domain" description="CBM2" evidence="1">
    <location>
        <begin position="1"/>
        <end position="106"/>
    </location>
</feature>
<comment type="caution">
    <text evidence="2">The sequence shown here is derived from an EMBL/GenBank/DDBJ whole genome shotgun (WGS) entry which is preliminary data.</text>
</comment>
<dbReference type="Proteomes" id="UP000248627">
    <property type="component" value="Unassembled WGS sequence"/>
</dbReference>
<dbReference type="InterPro" id="IPR001919">
    <property type="entry name" value="CBD2"/>
</dbReference>
<dbReference type="AlphaFoldDB" id="A0A2W2B6G5"/>
<name>A0A2W2B6G5_9ACTN</name>
<protein>
    <submittedName>
        <fullName evidence="2">Xyloglucanase</fullName>
    </submittedName>
</protein>
<dbReference type="RefSeq" id="WP_181445389.1">
    <property type="nucleotide sequence ID" value="NZ_POTX01000454.1"/>
</dbReference>
<dbReference type="GO" id="GO:0005975">
    <property type="term" value="P:carbohydrate metabolic process"/>
    <property type="evidence" value="ECO:0007669"/>
    <property type="project" value="InterPro"/>
</dbReference>
<proteinExistence type="predicted"/>
<dbReference type="GO" id="GO:0004553">
    <property type="term" value="F:hydrolase activity, hydrolyzing O-glycosyl compounds"/>
    <property type="evidence" value="ECO:0007669"/>
    <property type="project" value="InterPro"/>
</dbReference>
<dbReference type="EMBL" id="POTX01000454">
    <property type="protein sequence ID" value="PZF82865.1"/>
    <property type="molecule type" value="Genomic_DNA"/>
</dbReference>
<evidence type="ECO:0000313" key="2">
    <source>
        <dbReference type="EMBL" id="PZF82865.1"/>
    </source>
</evidence>
<dbReference type="SUPFAM" id="SSF49384">
    <property type="entry name" value="Carbohydrate-binding domain"/>
    <property type="match status" value="1"/>
</dbReference>